<sequence>MDERVPLSAVVRMGASRPARQRLVMNPDQAWVISRRFPGLVFWFGRCTRSWWALVWVPSGWRLVEAADTDQLTRAVLEARTWPWPRTATVSGSGGERQPSGEMRMR</sequence>
<protein>
    <recommendedName>
        <fullName evidence="4">Transposase</fullName>
    </recommendedName>
</protein>
<feature type="region of interest" description="Disordered" evidence="1">
    <location>
        <begin position="87"/>
        <end position="106"/>
    </location>
</feature>
<evidence type="ECO:0000313" key="2">
    <source>
        <dbReference type="EMBL" id="GAA4634080.1"/>
    </source>
</evidence>
<gene>
    <name evidence="2" type="ORF">GCM10023196_074190</name>
</gene>
<evidence type="ECO:0000313" key="3">
    <source>
        <dbReference type="Proteomes" id="UP001501442"/>
    </source>
</evidence>
<dbReference type="EMBL" id="BAABHK010000013">
    <property type="protein sequence ID" value="GAA4634080.1"/>
    <property type="molecule type" value="Genomic_DNA"/>
</dbReference>
<evidence type="ECO:0008006" key="4">
    <source>
        <dbReference type="Google" id="ProtNLM"/>
    </source>
</evidence>
<proteinExistence type="predicted"/>
<name>A0ABP8UK15_9ACTN</name>
<accession>A0ABP8UK15</accession>
<evidence type="ECO:0000256" key="1">
    <source>
        <dbReference type="SAM" id="MobiDB-lite"/>
    </source>
</evidence>
<organism evidence="2 3">
    <name type="scientific">Actinoallomurus vinaceus</name>
    <dbReference type="NCBI Taxonomy" id="1080074"/>
    <lineage>
        <taxon>Bacteria</taxon>
        <taxon>Bacillati</taxon>
        <taxon>Actinomycetota</taxon>
        <taxon>Actinomycetes</taxon>
        <taxon>Streptosporangiales</taxon>
        <taxon>Thermomonosporaceae</taxon>
        <taxon>Actinoallomurus</taxon>
    </lineage>
</organism>
<dbReference type="Proteomes" id="UP001501442">
    <property type="component" value="Unassembled WGS sequence"/>
</dbReference>
<keyword evidence="3" id="KW-1185">Reference proteome</keyword>
<reference evidence="3" key="1">
    <citation type="journal article" date="2019" name="Int. J. Syst. Evol. Microbiol.">
        <title>The Global Catalogue of Microorganisms (GCM) 10K type strain sequencing project: providing services to taxonomists for standard genome sequencing and annotation.</title>
        <authorList>
            <consortium name="The Broad Institute Genomics Platform"/>
            <consortium name="The Broad Institute Genome Sequencing Center for Infectious Disease"/>
            <person name="Wu L."/>
            <person name="Ma J."/>
        </authorList>
    </citation>
    <scope>NUCLEOTIDE SEQUENCE [LARGE SCALE GENOMIC DNA]</scope>
    <source>
        <strain evidence="3">JCM 17939</strain>
    </source>
</reference>
<comment type="caution">
    <text evidence="2">The sequence shown here is derived from an EMBL/GenBank/DDBJ whole genome shotgun (WGS) entry which is preliminary data.</text>
</comment>